<proteinExistence type="predicted"/>
<organism evidence="3 4">
    <name type="scientific">Pseudorhodobacter antarcticus</name>
    <dbReference type="NCBI Taxonomy" id="1077947"/>
    <lineage>
        <taxon>Bacteria</taxon>
        <taxon>Pseudomonadati</taxon>
        <taxon>Pseudomonadota</taxon>
        <taxon>Alphaproteobacteria</taxon>
        <taxon>Rhodobacterales</taxon>
        <taxon>Paracoccaceae</taxon>
        <taxon>Pseudorhodobacter</taxon>
    </lineage>
</organism>
<keyword evidence="4" id="KW-1185">Reference proteome</keyword>
<dbReference type="RefSeq" id="WP_050519948.1">
    <property type="nucleotide sequence ID" value="NZ_FOCO01000020.1"/>
</dbReference>
<evidence type="ECO:0000313" key="4">
    <source>
        <dbReference type="Proteomes" id="UP000183002"/>
    </source>
</evidence>
<dbReference type="SUPFAM" id="SSF88874">
    <property type="entry name" value="Receptor-binding domain of short tail fibre protein gp12"/>
    <property type="match status" value="1"/>
</dbReference>
<dbReference type="STRING" id="1077947.SAMN05216227_102040"/>
<evidence type="ECO:0000259" key="2">
    <source>
        <dbReference type="Pfam" id="PF07484"/>
    </source>
</evidence>
<name>A0A1H8IGX2_9RHOB</name>
<gene>
    <name evidence="3" type="ORF">SAMN05216227_102040</name>
</gene>
<dbReference type="Gene3D" id="3.90.1340.10">
    <property type="entry name" value="Phage tail collar domain"/>
    <property type="match status" value="1"/>
</dbReference>
<evidence type="ECO:0000313" key="3">
    <source>
        <dbReference type="EMBL" id="SEN67764.1"/>
    </source>
</evidence>
<dbReference type="EMBL" id="FOCO01000020">
    <property type="protein sequence ID" value="SEN67764.1"/>
    <property type="molecule type" value="Genomic_DNA"/>
</dbReference>
<protein>
    <submittedName>
        <fullName evidence="3">Phage Tail Collar Domain</fullName>
    </submittedName>
</protein>
<accession>A0A1H8IGX2</accession>
<dbReference type="Pfam" id="PF07484">
    <property type="entry name" value="Collar"/>
    <property type="match status" value="1"/>
</dbReference>
<dbReference type="AlphaFoldDB" id="A0A1H8IGX2"/>
<dbReference type="InterPro" id="IPR011083">
    <property type="entry name" value="Phage_tail_collar_dom"/>
</dbReference>
<reference evidence="3 4" key="1">
    <citation type="submission" date="2016-10" db="EMBL/GenBank/DDBJ databases">
        <authorList>
            <person name="de Groot N.N."/>
        </authorList>
    </citation>
    <scope>NUCLEOTIDE SEQUENCE [LARGE SCALE GENOMIC DNA]</scope>
    <source>
        <strain evidence="3 4">CGMCC 1.10836</strain>
    </source>
</reference>
<sequence>MGLSRLEYPYTGGPRTFAVNFALGYLNKEDVQVYVQGELDALGDQIFRAFTWNGDAEVQVTDAIAVDTVVVVVRTVARDQLVLDVSGTASFTRATLVRGFKQVMMTVHEFLDGRVAAFDGISTIQDFLITVQTQVARSVVQADLAVAKAAEALASQLASAVSAAAALVSQTSATASASTATTKAGEASTSASSASSSAGTATSKAAEATGAAGVAGTQAGIASTKAGEALASQTAAGVSAVVAVDKAAAALISQNAAAASAVTASTGANTATTKASEALVSRNEAEAFAAVVDPASYATAAQGALAAAVSEMMVGQIAFYAMNTAPPGTLKANGAAVSRATYARLFARIGIVHGAGNGSTTFNLPDRRGEFIRGWDDGRGVDPGRVFGSAQAGGLQAHTHTYVNAINGSYNGANADVSGGSNGSNTNRVTGSTGGGETRPRNVADLAVIFF</sequence>
<feature type="region of interest" description="Disordered" evidence="1">
    <location>
        <begin position="417"/>
        <end position="438"/>
    </location>
</feature>
<dbReference type="InterPro" id="IPR037053">
    <property type="entry name" value="Phage_tail_collar_dom_sf"/>
</dbReference>
<dbReference type="Proteomes" id="UP000183002">
    <property type="component" value="Unassembled WGS sequence"/>
</dbReference>
<feature type="domain" description="Phage tail collar" evidence="2">
    <location>
        <begin position="315"/>
        <end position="372"/>
    </location>
</feature>
<evidence type="ECO:0000256" key="1">
    <source>
        <dbReference type="SAM" id="MobiDB-lite"/>
    </source>
</evidence>
<feature type="region of interest" description="Disordered" evidence="1">
    <location>
        <begin position="179"/>
        <end position="198"/>
    </location>
</feature>